<dbReference type="AlphaFoldDB" id="A0A084J9J5"/>
<proteinExistence type="predicted"/>
<dbReference type="EMBL" id="JPMD01000032">
    <property type="protein sequence ID" value="KEZ85629.1"/>
    <property type="molecule type" value="Genomic_DNA"/>
</dbReference>
<sequence length="144" mass="17155">MSNRMLDKNNIPTEKEIFEFIGNDTKKLLKQFEETFDKQYDMQKELKFPFGNNYGWGYKYSHKTKHLCYIFFESGDMDVMMQISSKDKEKLNEVINGGLSLTKELWKNKYPCSDGGWINYRPKTKEDIEEIIRLLAFKKKPVVK</sequence>
<evidence type="ECO:0008006" key="3">
    <source>
        <dbReference type="Google" id="ProtNLM"/>
    </source>
</evidence>
<dbReference type="Pfam" id="PF12663">
    <property type="entry name" value="DUF3788"/>
    <property type="match status" value="1"/>
</dbReference>
<protein>
    <recommendedName>
        <fullName evidence="3">DUF3788 domain-containing protein</fullName>
    </recommendedName>
</protein>
<name>A0A084J9J5_9CLOT</name>
<keyword evidence="2" id="KW-1185">Reference proteome</keyword>
<gene>
    <name evidence="1" type="ORF">IO99_13205</name>
</gene>
<dbReference type="RefSeq" id="WP_035133979.1">
    <property type="nucleotide sequence ID" value="NZ_JPMD01000032.1"/>
</dbReference>
<dbReference type="Proteomes" id="UP000028542">
    <property type="component" value="Unassembled WGS sequence"/>
</dbReference>
<dbReference type="InterPro" id="IPR024265">
    <property type="entry name" value="DUF3788"/>
</dbReference>
<reference evidence="1 2" key="1">
    <citation type="submission" date="2014-07" db="EMBL/GenBank/DDBJ databases">
        <title>Draft genome of Clostridium sulfidigenes 113A isolated from sediments associated with methane hydrate from Krishna Godavari basin.</title>
        <authorList>
            <person name="Honkalas V.S."/>
            <person name="Dabir A.P."/>
            <person name="Arora P."/>
            <person name="Dhakephalkar P.K."/>
        </authorList>
    </citation>
    <scope>NUCLEOTIDE SEQUENCE [LARGE SCALE GENOMIC DNA]</scope>
    <source>
        <strain evidence="1 2">113A</strain>
    </source>
</reference>
<evidence type="ECO:0000313" key="2">
    <source>
        <dbReference type="Proteomes" id="UP000028542"/>
    </source>
</evidence>
<comment type="caution">
    <text evidence="1">The sequence shown here is derived from an EMBL/GenBank/DDBJ whole genome shotgun (WGS) entry which is preliminary data.</text>
</comment>
<accession>A0A084J9J5</accession>
<organism evidence="1 2">
    <name type="scientific">Clostridium sulfidigenes</name>
    <dbReference type="NCBI Taxonomy" id="318464"/>
    <lineage>
        <taxon>Bacteria</taxon>
        <taxon>Bacillati</taxon>
        <taxon>Bacillota</taxon>
        <taxon>Clostridia</taxon>
        <taxon>Eubacteriales</taxon>
        <taxon>Clostridiaceae</taxon>
        <taxon>Clostridium</taxon>
    </lineage>
</organism>
<dbReference type="eggNOG" id="ENOG5031JZ3">
    <property type="taxonomic scope" value="Bacteria"/>
</dbReference>
<dbReference type="STRING" id="318464.IO99_13205"/>
<evidence type="ECO:0000313" key="1">
    <source>
        <dbReference type="EMBL" id="KEZ85629.1"/>
    </source>
</evidence>